<feature type="transmembrane region" description="Helical" evidence="12">
    <location>
        <begin position="43"/>
        <end position="63"/>
    </location>
</feature>
<keyword evidence="12" id="KW-1133">Transmembrane helix</keyword>
<dbReference type="Proteomes" id="UP000256977">
    <property type="component" value="Unassembled WGS sequence"/>
</dbReference>
<dbReference type="Pfam" id="PF06580">
    <property type="entry name" value="His_kinase"/>
    <property type="match status" value="1"/>
</dbReference>
<dbReference type="PROSITE" id="PS50885">
    <property type="entry name" value="HAMP"/>
    <property type="match status" value="1"/>
</dbReference>
<keyword evidence="10" id="KW-0902">Two-component regulatory system</keyword>
<dbReference type="OrthoDB" id="9776552at2"/>
<evidence type="ECO:0000256" key="4">
    <source>
        <dbReference type="ARBA" id="ARBA00022475"/>
    </source>
</evidence>
<comment type="caution">
    <text evidence="15">The sequence shown here is derived from an EMBL/GenBank/DDBJ whole genome shotgun (WGS) entry which is preliminary data.</text>
</comment>
<dbReference type="Pfam" id="PF02518">
    <property type="entry name" value="HATPase_c"/>
    <property type="match status" value="1"/>
</dbReference>
<dbReference type="PANTHER" id="PTHR34220">
    <property type="entry name" value="SENSOR HISTIDINE KINASE YPDA"/>
    <property type="match status" value="1"/>
</dbReference>
<dbReference type="InterPro" id="IPR003660">
    <property type="entry name" value="HAMP_dom"/>
</dbReference>
<evidence type="ECO:0000256" key="9">
    <source>
        <dbReference type="ARBA" id="ARBA00022840"/>
    </source>
</evidence>
<dbReference type="Gene3D" id="6.10.340.10">
    <property type="match status" value="1"/>
</dbReference>
<dbReference type="SUPFAM" id="SSF158472">
    <property type="entry name" value="HAMP domain-like"/>
    <property type="match status" value="1"/>
</dbReference>
<evidence type="ECO:0000256" key="5">
    <source>
        <dbReference type="ARBA" id="ARBA00022553"/>
    </source>
</evidence>
<dbReference type="Pfam" id="PF00672">
    <property type="entry name" value="HAMP"/>
    <property type="match status" value="1"/>
</dbReference>
<dbReference type="InterPro" id="IPR005467">
    <property type="entry name" value="His_kinase_dom"/>
</dbReference>
<name>A0A3D9I1P1_9BACL</name>
<comment type="catalytic activity">
    <reaction evidence="1">
        <text>ATP + protein L-histidine = ADP + protein N-phospho-L-histidine.</text>
        <dbReference type="EC" id="2.7.13.3"/>
    </reaction>
</comment>
<evidence type="ECO:0000313" key="15">
    <source>
        <dbReference type="EMBL" id="RED55591.1"/>
    </source>
</evidence>
<evidence type="ECO:0000256" key="3">
    <source>
        <dbReference type="ARBA" id="ARBA00012438"/>
    </source>
</evidence>
<dbReference type="AlphaFoldDB" id="A0A3D9I1P1"/>
<keyword evidence="7" id="KW-0547">Nucleotide-binding</keyword>
<evidence type="ECO:0000256" key="11">
    <source>
        <dbReference type="ARBA" id="ARBA00023136"/>
    </source>
</evidence>
<accession>A0A3D9I1P1</accession>
<feature type="transmembrane region" description="Helical" evidence="12">
    <location>
        <begin position="341"/>
        <end position="359"/>
    </location>
</feature>
<feature type="domain" description="Histidine kinase" evidence="13">
    <location>
        <begin position="396"/>
        <end position="635"/>
    </location>
</feature>
<dbReference type="InterPro" id="IPR010559">
    <property type="entry name" value="Sig_transdc_His_kin_internal"/>
</dbReference>
<evidence type="ECO:0000256" key="2">
    <source>
        <dbReference type="ARBA" id="ARBA00004651"/>
    </source>
</evidence>
<evidence type="ECO:0000256" key="6">
    <source>
        <dbReference type="ARBA" id="ARBA00022679"/>
    </source>
</evidence>
<reference evidence="15 16" key="1">
    <citation type="submission" date="2018-07" db="EMBL/GenBank/DDBJ databases">
        <title>Genomic Encyclopedia of Type Strains, Phase III (KMG-III): the genomes of soil and plant-associated and newly described type strains.</title>
        <authorList>
            <person name="Whitman W."/>
        </authorList>
    </citation>
    <scope>NUCLEOTIDE SEQUENCE [LARGE SCALE GENOMIC DNA]</scope>
    <source>
        <strain evidence="15 16">CECT 7287</strain>
    </source>
</reference>
<dbReference type="SMART" id="SM00304">
    <property type="entry name" value="HAMP"/>
    <property type="match status" value="1"/>
</dbReference>
<dbReference type="SMART" id="SM00387">
    <property type="entry name" value="HATPase_c"/>
    <property type="match status" value="1"/>
</dbReference>
<dbReference type="GO" id="GO:0000155">
    <property type="term" value="F:phosphorelay sensor kinase activity"/>
    <property type="evidence" value="ECO:0007669"/>
    <property type="project" value="InterPro"/>
</dbReference>
<gene>
    <name evidence="15" type="ORF">DFP98_14227</name>
</gene>
<dbReference type="InterPro" id="IPR004358">
    <property type="entry name" value="Sig_transdc_His_kin-like_C"/>
</dbReference>
<keyword evidence="4" id="KW-1003">Cell membrane</keyword>
<dbReference type="GO" id="GO:0005886">
    <property type="term" value="C:plasma membrane"/>
    <property type="evidence" value="ECO:0007669"/>
    <property type="project" value="UniProtKB-SubCell"/>
</dbReference>
<keyword evidence="5" id="KW-0597">Phosphoprotein</keyword>
<dbReference type="PROSITE" id="PS50109">
    <property type="entry name" value="HIS_KIN"/>
    <property type="match status" value="1"/>
</dbReference>
<dbReference type="PANTHER" id="PTHR34220:SF7">
    <property type="entry name" value="SENSOR HISTIDINE KINASE YPDA"/>
    <property type="match status" value="1"/>
</dbReference>
<evidence type="ECO:0000256" key="12">
    <source>
        <dbReference type="SAM" id="Phobius"/>
    </source>
</evidence>
<dbReference type="EMBL" id="QRDZ01000042">
    <property type="protein sequence ID" value="RED55591.1"/>
    <property type="molecule type" value="Genomic_DNA"/>
</dbReference>
<evidence type="ECO:0000313" key="16">
    <source>
        <dbReference type="Proteomes" id="UP000256977"/>
    </source>
</evidence>
<protein>
    <recommendedName>
        <fullName evidence="3">histidine kinase</fullName>
        <ecNumber evidence="3">2.7.13.3</ecNumber>
    </recommendedName>
</protein>
<evidence type="ECO:0000256" key="1">
    <source>
        <dbReference type="ARBA" id="ARBA00000085"/>
    </source>
</evidence>
<evidence type="ECO:0000259" key="13">
    <source>
        <dbReference type="PROSITE" id="PS50109"/>
    </source>
</evidence>
<keyword evidence="8 15" id="KW-0418">Kinase</keyword>
<evidence type="ECO:0000256" key="8">
    <source>
        <dbReference type="ARBA" id="ARBA00022777"/>
    </source>
</evidence>
<evidence type="ECO:0000256" key="10">
    <source>
        <dbReference type="ARBA" id="ARBA00023012"/>
    </source>
</evidence>
<dbReference type="EC" id="2.7.13.3" evidence="3"/>
<keyword evidence="12" id="KW-0812">Transmembrane</keyword>
<evidence type="ECO:0000259" key="14">
    <source>
        <dbReference type="PROSITE" id="PS50885"/>
    </source>
</evidence>
<dbReference type="InterPro" id="IPR036890">
    <property type="entry name" value="HATPase_C_sf"/>
</dbReference>
<keyword evidence="6" id="KW-0808">Transferase</keyword>
<dbReference type="InterPro" id="IPR003594">
    <property type="entry name" value="HATPase_dom"/>
</dbReference>
<dbReference type="Gene3D" id="3.30.565.10">
    <property type="entry name" value="Histidine kinase-like ATPase, C-terminal domain"/>
    <property type="match status" value="1"/>
</dbReference>
<comment type="subcellular location">
    <subcellularLocation>
        <location evidence="2">Cell membrane</location>
        <topology evidence="2">Multi-pass membrane protein</topology>
    </subcellularLocation>
</comment>
<sequence length="650" mass="74235">MAAHDRISARCRESDVTKMLRYWKRKWERITFRLEQLTLQKRLLVAYILIMLLPSLLISMYIFKGQTGNAVEELKKNHEYSLEIEQINLKNNMETMKRAAERTLVDRELKDYLLDPNLLSAWELLLLNRQSLQNIVGIQYNNPSIERIRIYASNPATNEMLPVLYHESRIQQDTWYETVLEANEQNVWMFSRSTRELIRSRPGLEEDFNPKLSLYREIQYPQGTHVGILQIDMLLTNSFPNTFSPLQDEQSQMVMVDRDGEIIRNPANRFLETNGVDDEALRKQFALLKSNGEGKGSFKFTVRGVPYLGVYSYIQPLEAYMLKVASLKPVYDGINDARNRIIWANVVLLAILAIATYYLNSIILKKLHVLTDSMKRVRQGDFGIDLDIRGGGEVGDLAHHFRKMLRKINELIADAVNKQAAAKEAELATLKNQIDSHFLYNTLENIKMMAEINDQREISNALTSLGGMMRYNMRWTSEYVRLRDELTHIGNYVSIANIRFDDRITLVTDIPESYLNLELLKMSLQPVVENAIKHGLGDSELTIQIHAAQEADAMLISIVDDGVGIAPERVRELNSRIERGTAEGETKDYASKGNGIGLANVHSRLQMHFGREYGLRIDGEPGVCTRVTLRIPCLILNGGLTANAEAADRG</sequence>
<keyword evidence="9" id="KW-0067">ATP-binding</keyword>
<dbReference type="PRINTS" id="PR00344">
    <property type="entry name" value="BCTRLSENSOR"/>
</dbReference>
<proteinExistence type="predicted"/>
<keyword evidence="16" id="KW-1185">Reference proteome</keyword>
<dbReference type="SUPFAM" id="SSF55874">
    <property type="entry name" value="ATPase domain of HSP90 chaperone/DNA topoisomerase II/histidine kinase"/>
    <property type="match status" value="1"/>
</dbReference>
<dbReference type="CDD" id="cd06225">
    <property type="entry name" value="HAMP"/>
    <property type="match status" value="1"/>
</dbReference>
<evidence type="ECO:0000256" key="7">
    <source>
        <dbReference type="ARBA" id="ARBA00022741"/>
    </source>
</evidence>
<organism evidence="15 16">
    <name type="scientific">Cohnella phaseoli</name>
    <dbReference type="NCBI Taxonomy" id="456490"/>
    <lineage>
        <taxon>Bacteria</taxon>
        <taxon>Bacillati</taxon>
        <taxon>Bacillota</taxon>
        <taxon>Bacilli</taxon>
        <taxon>Bacillales</taxon>
        <taxon>Paenibacillaceae</taxon>
        <taxon>Cohnella</taxon>
    </lineage>
</organism>
<dbReference type="GO" id="GO:0005524">
    <property type="term" value="F:ATP binding"/>
    <property type="evidence" value="ECO:0007669"/>
    <property type="project" value="UniProtKB-KW"/>
</dbReference>
<keyword evidence="11 12" id="KW-0472">Membrane</keyword>
<feature type="domain" description="HAMP" evidence="14">
    <location>
        <begin position="361"/>
        <end position="413"/>
    </location>
</feature>
<dbReference type="InterPro" id="IPR050640">
    <property type="entry name" value="Bact_2-comp_sensor_kinase"/>
</dbReference>